<dbReference type="PATRIC" id="fig|1299326.3.peg.6309"/>
<accession>X7YGR8</accession>
<evidence type="ECO:0000313" key="3">
    <source>
        <dbReference type="Proteomes" id="UP000020561"/>
    </source>
</evidence>
<evidence type="ECO:0000256" key="1">
    <source>
        <dbReference type="SAM" id="MobiDB-lite"/>
    </source>
</evidence>
<feature type="region of interest" description="Disordered" evidence="1">
    <location>
        <begin position="71"/>
        <end position="93"/>
    </location>
</feature>
<comment type="caution">
    <text evidence="2">The sequence shown here is derived from an EMBL/GenBank/DDBJ whole genome shotgun (WGS) entry which is preliminary data.</text>
</comment>
<dbReference type="Proteomes" id="UP000020561">
    <property type="component" value="Unassembled WGS sequence"/>
</dbReference>
<organism evidence="2 3">
    <name type="scientific">Mycobacterium kansasii 662</name>
    <dbReference type="NCBI Taxonomy" id="1299326"/>
    <lineage>
        <taxon>Bacteria</taxon>
        <taxon>Bacillati</taxon>
        <taxon>Actinomycetota</taxon>
        <taxon>Actinomycetes</taxon>
        <taxon>Mycobacteriales</taxon>
        <taxon>Mycobacteriaceae</taxon>
        <taxon>Mycobacterium</taxon>
    </lineage>
</organism>
<reference evidence="2 3" key="1">
    <citation type="submission" date="2013-12" db="EMBL/GenBank/DDBJ databases">
        <authorList>
            <person name="Brown-Elliot B."/>
            <person name="Wallace R."/>
            <person name="Lenaerts A."/>
            <person name="Ordway D."/>
            <person name="DeGroote M.A."/>
            <person name="Parker T."/>
            <person name="Sizemore C."/>
            <person name="Tallon L.J."/>
            <person name="Sadzewicz L.K."/>
            <person name="Sengamalay N."/>
            <person name="Fraser C.M."/>
            <person name="Hine E."/>
            <person name="Shefchek K.A."/>
            <person name="Das S.P."/>
            <person name="Tettelin H."/>
        </authorList>
    </citation>
    <scope>NUCLEOTIDE SEQUENCE [LARGE SCALE GENOMIC DNA]</scope>
    <source>
        <strain evidence="2 3">662</strain>
    </source>
</reference>
<proteinExistence type="predicted"/>
<evidence type="ECO:0000313" key="2">
    <source>
        <dbReference type="EMBL" id="EUA06041.1"/>
    </source>
</evidence>
<sequence length="93" mass="9771">MRRPTRCCLTTHRLAAKLLLRACYGFRGRLLAQGCSTSGHNHAPAGLGGPPVAVWTCAIVVTGKPAKLLWPGASRRNPGPLDISDGRLSAGRG</sequence>
<dbReference type="EMBL" id="JAOA01000019">
    <property type="protein sequence ID" value="EUA06041.1"/>
    <property type="molecule type" value="Genomic_DNA"/>
</dbReference>
<dbReference type="AlphaFoldDB" id="X7YGR8"/>
<protein>
    <submittedName>
        <fullName evidence="2">Uncharacterized protein</fullName>
    </submittedName>
</protein>
<name>X7YGR8_MYCKA</name>
<gene>
    <name evidence="2" type="ORF">I545_6561</name>
</gene>